<proteinExistence type="inferred from homology"/>
<keyword evidence="2 4" id="KW-0808">Transferase</keyword>
<dbReference type="GO" id="GO:0019878">
    <property type="term" value="P:lysine biosynthetic process via aminoadipic acid"/>
    <property type="evidence" value="ECO:0007669"/>
    <property type="project" value="TreeGrafter"/>
</dbReference>
<feature type="domain" description="4'-phosphopantetheinyl transferase" evidence="3">
    <location>
        <begin position="107"/>
        <end position="178"/>
    </location>
</feature>
<dbReference type="InterPro" id="IPR037143">
    <property type="entry name" value="4-PPantetheinyl_Trfase_dom_sf"/>
</dbReference>
<dbReference type="PANTHER" id="PTHR12215">
    <property type="entry name" value="PHOSPHOPANTETHEINE TRANSFERASE"/>
    <property type="match status" value="1"/>
</dbReference>
<evidence type="ECO:0000256" key="1">
    <source>
        <dbReference type="ARBA" id="ARBA00010990"/>
    </source>
</evidence>
<dbReference type="Proteomes" id="UP000280099">
    <property type="component" value="Unassembled WGS sequence"/>
</dbReference>
<dbReference type="InterPro" id="IPR008278">
    <property type="entry name" value="4-PPantetheinyl_Trfase_dom"/>
</dbReference>
<reference evidence="4 5" key="1">
    <citation type="submission" date="2018-10" db="EMBL/GenBank/DDBJ databases">
        <title>Genomic Encyclopedia of Type Strains, Phase IV (KMG-IV): sequencing the most valuable type-strain genomes for metagenomic binning, comparative biology and taxonomic classification.</title>
        <authorList>
            <person name="Goeker M."/>
        </authorList>
    </citation>
    <scope>NUCLEOTIDE SEQUENCE [LARGE SCALE GENOMIC DNA]</scope>
    <source>
        <strain evidence="4 5">DSM 23800</strain>
    </source>
</reference>
<evidence type="ECO:0000256" key="2">
    <source>
        <dbReference type="ARBA" id="ARBA00022679"/>
    </source>
</evidence>
<dbReference type="GO" id="GO:0000287">
    <property type="term" value="F:magnesium ion binding"/>
    <property type="evidence" value="ECO:0007669"/>
    <property type="project" value="InterPro"/>
</dbReference>
<dbReference type="AlphaFoldDB" id="A0A420XFA9"/>
<comment type="similarity">
    <text evidence="1">Belongs to the P-Pant transferase superfamily. Gsp/Sfp/HetI/AcpT family.</text>
</comment>
<dbReference type="InterPro" id="IPR050559">
    <property type="entry name" value="P-Pant_transferase_sf"/>
</dbReference>
<protein>
    <submittedName>
        <fullName evidence="4">4'-phosphopantetheinyl transferase</fullName>
    </submittedName>
</protein>
<comment type="caution">
    <text evidence="4">The sequence shown here is derived from an EMBL/GenBank/DDBJ whole genome shotgun (WGS) entry which is preliminary data.</text>
</comment>
<dbReference type="GO" id="GO:0008897">
    <property type="term" value="F:holo-[acyl-carrier-protein] synthase activity"/>
    <property type="evidence" value="ECO:0007669"/>
    <property type="project" value="InterPro"/>
</dbReference>
<evidence type="ECO:0000313" key="5">
    <source>
        <dbReference type="Proteomes" id="UP000280099"/>
    </source>
</evidence>
<dbReference type="EMBL" id="RBJC01000008">
    <property type="protein sequence ID" value="RKR71225.1"/>
    <property type="molecule type" value="Genomic_DNA"/>
</dbReference>
<dbReference type="Gene3D" id="3.90.470.20">
    <property type="entry name" value="4'-phosphopantetheinyl transferase domain"/>
    <property type="match status" value="2"/>
</dbReference>
<dbReference type="Pfam" id="PF01648">
    <property type="entry name" value="ACPS"/>
    <property type="match status" value="1"/>
</dbReference>
<dbReference type="SUPFAM" id="SSF56214">
    <property type="entry name" value="4'-phosphopantetheinyl transferase"/>
    <property type="match status" value="2"/>
</dbReference>
<dbReference type="PANTHER" id="PTHR12215:SF10">
    <property type="entry name" value="L-AMINOADIPATE-SEMIALDEHYDE DEHYDROGENASE-PHOSPHOPANTETHEINYL TRANSFERASE"/>
    <property type="match status" value="1"/>
</dbReference>
<dbReference type="GO" id="GO:0005829">
    <property type="term" value="C:cytosol"/>
    <property type="evidence" value="ECO:0007669"/>
    <property type="project" value="TreeGrafter"/>
</dbReference>
<dbReference type="OrthoDB" id="9808281at2"/>
<sequence>MNKTDRLEIIFAHYDEPVPDEFLNYAKPIQPNPSEKQIKKWKSRRVAHFILYQLFKKYQLDTKLLDQIHRTPSDRPYILHPQIDFNISHSGDWVAVIFRYATPQKVVGIDIEHPQKIRRYNELLHYYASQQEIDEIHTPTILSQLTDLTDRFYLSWCLREAILKSQGVGIVKLSEVKHSLSQQKIASQHCPKGYLYFYHQLPFYLAYFIEQSETMLSLPEIFQWKDGSFHPITIITPITYQVNH</sequence>
<organism evidence="4 5">
    <name type="scientific">Otariodibacter oris</name>
    <dbReference type="NCBI Taxonomy" id="1032623"/>
    <lineage>
        <taxon>Bacteria</taxon>
        <taxon>Pseudomonadati</taxon>
        <taxon>Pseudomonadota</taxon>
        <taxon>Gammaproteobacteria</taxon>
        <taxon>Pasteurellales</taxon>
        <taxon>Pasteurellaceae</taxon>
        <taxon>Otariodibacter</taxon>
    </lineage>
</organism>
<keyword evidence="5" id="KW-1185">Reference proteome</keyword>
<name>A0A420XFA9_9PAST</name>
<gene>
    <name evidence="4" type="ORF">DES31_1560</name>
</gene>
<accession>A0A420XFA9</accession>
<evidence type="ECO:0000313" key="4">
    <source>
        <dbReference type="EMBL" id="RKR71225.1"/>
    </source>
</evidence>
<evidence type="ECO:0000259" key="3">
    <source>
        <dbReference type="Pfam" id="PF01648"/>
    </source>
</evidence>